<keyword evidence="4" id="KW-1185">Reference proteome</keyword>
<dbReference type="Gene3D" id="3.80.10.10">
    <property type="entry name" value="Ribonuclease Inhibitor"/>
    <property type="match status" value="1"/>
</dbReference>
<evidence type="ECO:0000313" key="4">
    <source>
        <dbReference type="Proteomes" id="UP001142393"/>
    </source>
</evidence>
<dbReference type="InterPro" id="IPR032675">
    <property type="entry name" value="LRR_dom_sf"/>
</dbReference>
<dbReference type="InterPro" id="IPR001810">
    <property type="entry name" value="F-box_dom"/>
</dbReference>
<dbReference type="SUPFAM" id="SSF52047">
    <property type="entry name" value="RNI-like"/>
    <property type="match status" value="1"/>
</dbReference>
<evidence type="ECO:0000313" key="3">
    <source>
        <dbReference type="EMBL" id="KAJ3748767.1"/>
    </source>
</evidence>
<organism evidence="3 4">
    <name type="scientific">Lentinula detonsa</name>
    <dbReference type="NCBI Taxonomy" id="2804962"/>
    <lineage>
        <taxon>Eukaryota</taxon>
        <taxon>Fungi</taxon>
        <taxon>Dikarya</taxon>
        <taxon>Basidiomycota</taxon>
        <taxon>Agaricomycotina</taxon>
        <taxon>Agaricomycetes</taxon>
        <taxon>Agaricomycetidae</taxon>
        <taxon>Agaricales</taxon>
        <taxon>Marasmiineae</taxon>
        <taxon>Omphalotaceae</taxon>
        <taxon>Lentinula</taxon>
    </lineage>
</organism>
<dbReference type="EMBL" id="JANVFU010000002">
    <property type="protein sequence ID" value="KAJ3748767.1"/>
    <property type="molecule type" value="Genomic_DNA"/>
</dbReference>
<dbReference type="AlphaFoldDB" id="A0A9W8U1K1"/>
<feature type="compositionally biased region" description="Polar residues" evidence="1">
    <location>
        <begin position="1"/>
        <end position="12"/>
    </location>
</feature>
<reference evidence="3 4" key="1">
    <citation type="journal article" date="2023" name="Proc. Natl. Acad. Sci. U.S.A.">
        <title>A global phylogenomic analysis of the shiitake genus Lentinula.</title>
        <authorList>
            <person name="Sierra-Patev S."/>
            <person name="Min B."/>
            <person name="Naranjo-Ortiz M."/>
            <person name="Looney B."/>
            <person name="Konkel Z."/>
            <person name="Slot J.C."/>
            <person name="Sakamoto Y."/>
            <person name="Steenwyk J.L."/>
            <person name="Rokas A."/>
            <person name="Carro J."/>
            <person name="Camarero S."/>
            <person name="Ferreira P."/>
            <person name="Molpeceres G."/>
            <person name="Ruiz-Duenas F.J."/>
            <person name="Serrano A."/>
            <person name="Henrissat B."/>
            <person name="Drula E."/>
            <person name="Hughes K.W."/>
            <person name="Mata J.L."/>
            <person name="Ishikawa N.K."/>
            <person name="Vargas-Isla R."/>
            <person name="Ushijima S."/>
            <person name="Smith C.A."/>
            <person name="Donoghue J."/>
            <person name="Ahrendt S."/>
            <person name="Andreopoulos W."/>
            <person name="He G."/>
            <person name="LaButti K."/>
            <person name="Lipzen A."/>
            <person name="Ng V."/>
            <person name="Riley R."/>
            <person name="Sandor L."/>
            <person name="Barry K."/>
            <person name="Martinez A.T."/>
            <person name="Xiao Y."/>
            <person name="Gibbons J.G."/>
            <person name="Terashima K."/>
            <person name="Grigoriev I.V."/>
            <person name="Hibbett D."/>
        </authorList>
    </citation>
    <scope>NUCLEOTIDE SEQUENCE [LARGE SCALE GENOMIC DNA]</scope>
    <source>
        <strain evidence="3 4">TFB7810</strain>
    </source>
</reference>
<gene>
    <name evidence="3" type="ORF">DFH05DRAFT_1520383</name>
</gene>
<evidence type="ECO:0000259" key="2">
    <source>
        <dbReference type="Pfam" id="PF12937"/>
    </source>
</evidence>
<accession>A0A9W8U1K1</accession>
<protein>
    <recommendedName>
        <fullName evidence="2">F-box domain-containing protein</fullName>
    </recommendedName>
</protein>
<comment type="caution">
    <text evidence="3">The sequence shown here is derived from an EMBL/GenBank/DDBJ whole genome shotgun (WGS) entry which is preliminary data.</text>
</comment>
<evidence type="ECO:0000256" key="1">
    <source>
        <dbReference type="SAM" id="MobiDB-lite"/>
    </source>
</evidence>
<feature type="compositionally biased region" description="Low complexity" evidence="1">
    <location>
        <begin position="39"/>
        <end position="52"/>
    </location>
</feature>
<dbReference type="PANTHER" id="PTHR38926:SF5">
    <property type="entry name" value="F-BOX AND LEUCINE-RICH REPEAT PROTEIN 6"/>
    <property type="match status" value="1"/>
</dbReference>
<feature type="compositionally biased region" description="Basic and acidic residues" evidence="1">
    <location>
        <begin position="24"/>
        <end position="38"/>
    </location>
</feature>
<dbReference type="SUPFAM" id="SSF81383">
    <property type="entry name" value="F-box domain"/>
    <property type="match status" value="1"/>
</dbReference>
<name>A0A9W8U1K1_9AGAR</name>
<dbReference type="Pfam" id="PF12937">
    <property type="entry name" value="F-box-like"/>
    <property type="match status" value="1"/>
</dbReference>
<dbReference type="Gene3D" id="1.20.1280.50">
    <property type="match status" value="1"/>
</dbReference>
<proteinExistence type="predicted"/>
<dbReference type="Proteomes" id="UP001142393">
    <property type="component" value="Unassembled WGS sequence"/>
</dbReference>
<sequence length="603" mass="68136">MDLNDAPSNLENSLKRRRGRRNLKHNDDSDSAHSDMAGRRSSLSVSQRPSSSGAPYTGASSSSYIVTPLSQADDENFILTEHSGIQLQVENSGGNARELTRSMTADILGSTRPSIHDWDQRTDSASDSELPLEEESHVHSDLPTSFINQLPNELLTLIFSFGSQLPHFDLRFPLSPVPSFKSPTFVETVMKTCRRWRQLIAHTPSLWTNVLISRSRSDLDRLPSIADFQKPMGSITSALQRSSNLLLDITIDFTHISSKTAIRQLSAESERWRSLSIFVQTSQNLPAVLNHLKDIRAPELQTLEITAHKFHDGDFPHTSPHGFLKSSLNLSTVRLNRVSLRWGASPLRGLTTLELRFVIWPSHTDFQTLFTNSPDLQNLKLHFDTHAFTRLDRNNGNFTMTRPLIKIPCLRTLELRFIYHDSSSTHNVILLLQLFSLPALEELTFKDFGTAEWCRSLVYFRYYAKSFPKLTRLILERVKDIIYVDSSLVRAFPHLTSLHLIGVYSSAFCRLLCGARTQDLGSAGLASSPSYEVEVWPALEELVIEQDQGGKIELVAEAVLARKQAGRSLKTVQLDRSFFDKAEQNGQSDLISWMKQTTELRYI</sequence>
<dbReference type="InterPro" id="IPR036047">
    <property type="entry name" value="F-box-like_dom_sf"/>
</dbReference>
<feature type="region of interest" description="Disordered" evidence="1">
    <location>
        <begin position="1"/>
        <end position="61"/>
    </location>
</feature>
<dbReference type="PANTHER" id="PTHR38926">
    <property type="entry name" value="F-BOX DOMAIN CONTAINING PROTEIN, EXPRESSED"/>
    <property type="match status" value="1"/>
</dbReference>
<feature type="domain" description="F-box" evidence="2">
    <location>
        <begin position="147"/>
        <end position="212"/>
    </location>
</feature>